<organism evidence="1 2">
    <name type="scientific">Thelohanellus kitauei</name>
    <name type="common">Myxosporean</name>
    <dbReference type="NCBI Taxonomy" id="669202"/>
    <lineage>
        <taxon>Eukaryota</taxon>
        <taxon>Metazoa</taxon>
        <taxon>Cnidaria</taxon>
        <taxon>Myxozoa</taxon>
        <taxon>Myxosporea</taxon>
        <taxon>Bivalvulida</taxon>
        <taxon>Platysporina</taxon>
        <taxon>Myxobolidae</taxon>
        <taxon>Thelohanellus</taxon>
    </lineage>
</organism>
<gene>
    <name evidence="1" type="ORF">RF11_10134</name>
</gene>
<sequence length="218" mass="24973">MFSGLPLKFRVCLTMKLTDMRGIFTFVLLINALVDLSLQSREIPQPQMMNDVVACIHNVRPDFCKTKVSINIFKFCVRSSEARKTSLVRYPKFILKTLEQLMNRIRLAPNLDFGSIIMGKWAVAVASENIQRYILAVDYVNSYYHLLKVVINFDGLIRSSTSETYHYLRKYLADSNLKISTNFGNSKTSNELANAHSSAATEVFRRRDHLIDHLISAE</sequence>
<protein>
    <submittedName>
        <fullName evidence="1">Uncharacterized protein</fullName>
    </submittedName>
</protein>
<keyword evidence="2" id="KW-1185">Reference proteome</keyword>
<evidence type="ECO:0000313" key="1">
    <source>
        <dbReference type="EMBL" id="KII66029.1"/>
    </source>
</evidence>
<comment type="caution">
    <text evidence="1">The sequence shown here is derived from an EMBL/GenBank/DDBJ whole genome shotgun (WGS) entry which is preliminary data.</text>
</comment>
<name>A0A0C2IKT4_THEKT</name>
<evidence type="ECO:0000313" key="2">
    <source>
        <dbReference type="Proteomes" id="UP000031668"/>
    </source>
</evidence>
<reference evidence="1 2" key="1">
    <citation type="journal article" date="2014" name="Genome Biol. Evol.">
        <title>The genome of the myxosporean Thelohanellus kitauei shows adaptations to nutrient acquisition within its fish host.</title>
        <authorList>
            <person name="Yang Y."/>
            <person name="Xiong J."/>
            <person name="Zhou Z."/>
            <person name="Huo F."/>
            <person name="Miao W."/>
            <person name="Ran C."/>
            <person name="Liu Y."/>
            <person name="Zhang J."/>
            <person name="Feng J."/>
            <person name="Wang M."/>
            <person name="Wang M."/>
            <person name="Wang L."/>
            <person name="Yao B."/>
        </authorList>
    </citation>
    <scope>NUCLEOTIDE SEQUENCE [LARGE SCALE GENOMIC DNA]</scope>
    <source>
        <strain evidence="1">Wuqing</strain>
    </source>
</reference>
<dbReference type="AlphaFoldDB" id="A0A0C2IKT4"/>
<accession>A0A0C2IKT4</accession>
<dbReference type="EMBL" id="JWZT01003622">
    <property type="protein sequence ID" value="KII66029.1"/>
    <property type="molecule type" value="Genomic_DNA"/>
</dbReference>
<proteinExistence type="predicted"/>
<dbReference type="Proteomes" id="UP000031668">
    <property type="component" value="Unassembled WGS sequence"/>
</dbReference>